<dbReference type="InterPro" id="IPR046826">
    <property type="entry name" value="PDH_N"/>
</dbReference>
<dbReference type="Proteomes" id="UP000430975">
    <property type="component" value="Unassembled WGS sequence"/>
</dbReference>
<dbReference type="AlphaFoldDB" id="A0A6I2GGH6"/>
<evidence type="ECO:0000313" key="5">
    <source>
        <dbReference type="EMBL" id="MRI80698.1"/>
    </source>
</evidence>
<name>A0A6I2GGH6_9LACT</name>
<dbReference type="InterPro" id="IPR050812">
    <property type="entry name" value="Preph/Arog_dehydrog"/>
</dbReference>
<dbReference type="EMBL" id="WJQR01000001">
    <property type="protein sequence ID" value="MRI80698.1"/>
    <property type="molecule type" value="Genomic_DNA"/>
</dbReference>
<protein>
    <submittedName>
        <fullName evidence="6">Prephenate dehydrogenase/arogenate dehydrogenase family protein</fullName>
    </submittedName>
</protein>
<evidence type="ECO:0000256" key="2">
    <source>
        <dbReference type="ARBA" id="ARBA00023002"/>
    </source>
</evidence>
<evidence type="ECO:0000313" key="8">
    <source>
        <dbReference type="Proteomes" id="UP000469870"/>
    </source>
</evidence>
<dbReference type="RefSeq" id="WP_153861187.1">
    <property type="nucleotide sequence ID" value="NZ_WJQR01000001.1"/>
</dbReference>
<dbReference type="PANTHER" id="PTHR21363:SF0">
    <property type="entry name" value="PREPHENATE DEHYDROGENASE [NADP(+)]"/>
    <property type="match status" value="1"/>
</dbReference>
<keyword evidence="7" id="KW-1185">Reference proteome</keyword>
<evidence type="ECO:0000259" key="4">
    <source>
        <dbReference type="PROSITE" id="PS51176"/>
    </source>
</evidence>
<dbReference type="GO" id="GO:0070403">
    <property type="term" value="F:NAD+ binding"/>
    <property type="evidence" value="ECO:0007669"/>
    <property type="project" value="InterPro"/>
</dbReference>
<accession>A0A6I2GGH6</accession>
<dbReference type="EMBL" id="WJQS01000002">
    <property type="protein sequence ID" value="MRI84932.1"/>
    <property type="molecule type" value="Genomic_DNA"/>
</dbReference>
<sequence length="295" mass="32893">MKQIAIVGLGIIGGSFAKALANRLPGRYKVSAIDINQDTLDEAKKLGFIEKGETTNKSILQNADIVIIALYPNLVTEFVVTHQEDFKEGALIVETSGIKKSIMQELLPLIPEQVEFIFGHPMAGRESQGFAFADDRVFLHANYVITPSDKNKAASIEFFSQLLKDLGFGRITISSPKTHDLMIAYTSQLTHLIAAALINSDSTGQNTVEFIGDSFRELTRIAKMNEKLWSELMLNNREPLLEVIESFEKQLANLKQAILTNDKEALEQEFIHSTQKRLALESADQAHEFAKERGK</sequence>
<dbReference type="GO" id="GO:0008977">
    <property type="term" value="F:prephenate dehydrogenase (NAD+) activity"/>
    <property type="evidence" value="ECO:0007669"/>
    <property type="project" value="InterPro"/>
</dbReference>
<comment type="similarity">
    <text evidence="1">Belongs to the prephenate/arogenate dehydrogenase family.</text>
</comment>
<dbReference type="SUPFAM" id="SSF48179">
    <property type="entry name" value="6-phosphogluconate dehydrogenase C-terminal domain-like"/>
    <property type="match status" value="1"/>
</dbReference>
<dbReference type="PROSITE" id="PS51176">
    <property type="entry name" value="PDH_ADH"/>
    <property type="match status" value="1"/>
</dbReference>
<evidence type="ECO:0000256" key="1">
    <source>
        <dbReference type="ARBA" id="ARBA00007964"/>
    </source>
</evidence>
<keyword evidence="2" id="KW-0560">Oxidoreductase</keyword>
<dbReference type="GO" id="GO:0004665">
    <property type="term" value="F:prephenate dehydrogenase (NADP+) activity"/>
    <property type="evidence" value="ECO:0007669"/>
    <property type="project" value="InterPro"/>
</dbReference>
<dbReference type="Pfam" id="PF02153">
    <property type="entry name" value="PDH_N"/>
    <property type="match status" value="1"/>
</dbReference>
<evidence type="ECO:0000313" key="7">
    <source>
        <dbReference type="Proteomes" id="UP000430975"/>
    </source>
</evidence>
<feature type="domain" description="Prephenate/arogenate dehydrogenase" evidence="4">
    <location>
        <begin position="2"/>
        <end position="288"/>
    </location>
</feature>
<dbReference type="Gene3D" id="3.40.50.720">
    <property type="entry name" value="NAD(P)-binding Rossmann-like Domain"/>
    <property type="match status" value="1"/>
</dbReference>
<dbReference type="GO" id="GO:0006571">
    <property type="term" value="P:tyrosine biosynthetic process"/>
    <property type="evidence" value="ECO:0007669"/>
    <property type="project" value="InterPro"/>
</dbReference>
<comment type="pathway">
    <text evidence="3">Amino-acid biosynthesis.</text>
</comment>
<dbReference type="Gene3D" id="1.10.3660.10">
    <property type="entry name" value="6-phosphogluconate dehydrogenase C-terminal like domain"/>
    <property type="match status" value="1"/>
</dbReference>
<comment type="caution">
    <text evidence="6">The sequence shown here is derived from an EMBL/GenBank/DDBJ whole genome shotgun (WGS) entry which is preliminary data.</text>
</comment>
<gene>
    <name evidence="6" type="ORF">GIY09_03330</name>
    <name evidence="5" type="ORF">GIY11_01450</name>
</gene>
<organism evidence="6 7">
    <name type="scientific">Fundicoccus ignavus</name>
    <dbReference type="NCBI Taxonomy" id="2664442"/>
    <lineage>
        <taxon>Bacteria</taxon>
        <taxon>Bacillati</taxon>
        <taxon>Bacillota</taxon>
        <taxon>Bacilli</taxon>
        <taxon>Lactobacillales</taxon>
        <taxon>Aerococcaceae</taxon>
        <taxon>Fundicoccus</taxon>
    </lineage>
</organism>
<evidence type="ECO:0000256" key="3">
    <source>
        <dbReference type="ARBA" id="ARBA00029440"/>
    </source>
</evidence>
<dbReference type="SUPFAM" id="SSF51735">
    <property type="entry name" value="NAD(P)-binding Rossmann-fold domains"/>
    <property type="match status" value="1"/>
</dbReference>
<dbReference type="Pfam" id="PF20463">
    <property type="entry name" value="PDH_C"/>
    <property type="match status" value="1"/>
</dbReference>
<dbReference type="Proteomes" id="UP000469870">
    <property type="component" value="Unassembled WGS sequence"/>
</dbReference>
<dbReference type="InterPro" id="IPR008927">
    <property type="entry name" value="6-PGluconate_DH-like_C_sf"/>
</dbReference>
<dbReference type="PANTHER" id="PTHR21363">
    <property type="entry name" value="PREPHENATE DEHYDROGENASE"/>
    <property type="match status" value="1"/>
</dbReference>
<reference evidence="7 8" key="1">
    <citation type="submission" date="2019-11" db="EMBL/GenBank/DDBJ databases">
        <title>Characterisation of Fundicoccus ignavus gen. nov. sp. nov., a novel genus of the family Aerococcaceae isolated from bulk tank milk.</title>
        <authorList>
            <person name="Siebert A."/>
            <person name="Huptas C."/>
            <person name="Wenning M."/>
            <person name="Scherer S."/>
            <person name="Doll E.V."/>
        </authorList>
    </citation>
    <scope>NUCLEOTIDE SEQUENCE [LARGE SCALE GENOMIC DNA]</scope>
    <source>
        <strain evidence="5 8">DSM 109653</strain>
        <strain evidence="6 7">WS4759</strain>
    </source>
</reference>
<evidence type="ECO:0000313" key="6">
    <source>
        <dbReference type="EMBL" id="MRI84932.1"/>
    </source>
</evidence>
<dbReference type="InterPro" id="IPR003099">
    <property type="entry name" value="Prephen_DH"/>
</dbReference>
<dbReference type="InterPro" id="IPR036291">
    <property type="entry name" value="NAD(P)-bd_dom_sf"/>
</dbReference>
<dbReference type="InterPro" id="IPR046825">
    <property type="entry name" value="PDH_C"/>
</dbReference>
<proteinExistence type="inferred from homology"/>